<proteinExistence type="predicted"/>
<dbReference type="EMBL" id="AWEZ01000062">
    <property type="protein sequence ID" value="ERL06846.1"/>
    <property type="molecule type" value="Genomic_DNA"/>
</dbReference>
<dbReference type="eggNOG" id="COG4812">
    <property type="taxonomic scope" value="Bacteria"/>
</dbReference>
<name>U2V2E5_9ACTN</name>
<dbReference type="Proteomes" id="UP000016638">
    <property type="component" value="Unassembled WGS sequence"/>
</dbReference>
<gene>
    <name evidence="1" type="ORF">HMPREF1316_0471</name>
</gene>
<evidence type="ECO:0000313" key="1">
    <source>
        <dbReference type="EMBL" id="ERL06846.1"/>
    </source>
</evidence>
<accession>U2V2E5</accession>
<dbReference type="STRING" id="1125712.HMPREF1316_0471"/>
<protein>
    <submittedName>
        <fullName evidence="1">Uncharacterized protein</fullName>
    </submittedName>
</protein>
<organism evidence="1 2">
    <name type="scientific">Olsenella profusa F0195</name>
    <dbReference type="NCBI Taxonomy" id="1125712"/>
    <lineage>
        <taxon>Bacteria</taxon>
        <taxon>Bacillati</taxon>
        <taxon>Actinomycetota</taxon>
        <taxon>Coriobacteriia</taxon>
        <taxon>Coriobacteriales</taxon>
        <taxon>Atopobiaceae</taxon>
        <taxon>Olsenella</taxon>
    </lineage>
</organism>
<dbReference type="RefSeq" id="WP_021726914.1">
    <property type="nucleotide sequence ID" value="NZ_AWEZ01000062.1"/>
</dbReference>
<dbReference type="AlphaFoldDB" id="U2V2E5"/>
<reference evidence="1 2" key="1">
    <citation type="submission" date="2013-08" db="EMBL/GenBank/DDBJ databases">
        <authorList>
            <person name="Durkin A.S."/>
            <person name="Haft D.R."/>
            <person name="McCorrison J."/>
            <person name="Torralba M."/>
            <person name="Gillis M."/>
            <person name="Haft D.H."/>
            <person name="Methe B."/>
            <person name="Sutton G."/>
            <person name="Nelson K.E."/>
        </authorList>
    </citation>
    <scope>NUCLEOTIDE SEQUENCE [LARGE SCALE GENOMIC DNA]</scope>
    <source>
        <strain evidence="1 2">F0195</strain>
    </source>
</reference>
<dbReference type="PATRIC" id="fig|1125712.3.peg.1897"/>
<sequence length="207" mass="22481">MRYVTEDELRAAYGREPFSSYRLSPDTRLTPSARQFLIDFRVSFEGGKDEPSPNALGHQVFCRAPQTTVDSLDGLVHDVNLLGTRLRRLARGALGVDNAFAHRADELGCSWQSAHMLGELPKDATGSGAGEGSPGPTPAPALEATICPIFFDMACVHAEIRRCAHAWGHLQTTLGPDESECVRAWIAEATFACKLIEGAISRAEEEV</sequence>
<keyword evidence="2" id="KW-1185">Reference proteome</keyword>
<dbReference type="OrthoDB" id="306726at2"/>
<comment type="caution">
    <text evidence="1">The sequence shown here is derived from an EMBL/GenBank/DDBJ whole genome shotgun (WGS) entry which is preliminary data.</text>
</comment>
<evidence type="ECO:0000313" key="2">
    <source>
        <dbReference type="Proteomes" id="UP000016638"/>
    </source>
</evidence>